<evidence type="ECO:0000259" key="10">
    <source>
        <dbReference type="Pfam" id="PF02911"/>
    </source>
</evidence>
<evidence type="ECO:0000256" key="6">
    <source>
        <dbReference type="ARBA" id="ARBA00022917"/>
    </source>
</evidence>
<gene>
    <name evidence="8" type="primary">fmt</name>
    <name evidence="11" type="ORF">FNB15_08355</name>
</gene>
<dbReference type="Pfam" id="PF02911">
    <property type="entry name" value="Formyl_trans_C"/>
    <property type="match status" value="1"/>
</dbReference>
<dbReference type="KEGG" id="fer:FNB15_08355"/>
<dbReference type="GO" id="GO:0005829">
    <property type="term" value="C:cytosol"/>
    <property type="evidence" value="ECO:0007669"/>
    <property type="project" value="TreeGrafter"/>
</dbReference>
<dbReference type="SUPFAM" id="SSF50486">
    <property type="entry name" value="FMT C-terminal domain-like"/>
    <property type="match status" value="1"/>
</dbReference>
<evidence type="ECO:0000256" key="3">
    <source>
        <dbReference type="ARBA" id="ARBA00012261"/>
    </source>
</evidence>
<dbReference type="InterPro" id="IPR005793">
    <property type="entry name" value="Formyl_trans_C"/>
</dbReference>
<dbReference type="InterPro" id="IPR002376">
    <property type="entry name" value="Formyl_transf_N"/>
</dbReference>
<keyword evidence="6 8" id="KW-0648">Protein biosynthesis</keyword>
<evidence type="ECO:0000256" key="1">
    <source>
        <dbReference type="ARBA" id="ARBA00002606"/>
    </source>
</evidence>
<dbReference type="Proteomes" id="UP000317496">
    <property type="component" value="Chromosome"/>
</dbReference>
<comment type="catalytic activity">
    <reaction evidence="7 8">
        <text>L-methionyl-tRNA(fMet) + (6R)-10-formyltetrahydrofolate = N-formyl-L-methionyl-tRNA(fMet) + (6S)-5,6,7,8-tetrahydrofolate + H(+)</text>
        <dbReference type="Rhea" id="RHEA:24380"/>
        <dbReference type="Rhea" id="RHEA-COMP:9952"/>
        <dbReference type="Rhea" id="RHEA-COMP:9953"/>
        <dbReference type="ChEBI" id="CHEBI:15378"/>
        <dbReference type="ChEBI" id="CHEBI:57453"/>
        <dbReference type="ChEBI" id="CHEBI:78530"/>
        <dbReference type="ChEBI" id="CHEBI:78844"/>
        <dbReference type="ChEBI" id="CHEBI:195366"/>
        <dbReference type="EC" id="2.1.2.9"/>
    </reaction>
</comment>
<dbReference type="OrthoDB" id="9802815at2"/>
<dbReference type="AlphaFoldDB" id="A0A516H7J1"/>
<dbReference type="InterPro" id="IPR041711">
    <property type="entry name" value="Met-tRNA-FMT_N"/>
</dbReference>
<comment type="similarity">
    <text evidence="2 8">Belongs to the Fmt family.</text>
</comment>
<dbReference type="CDD" id="cd08704">
    <property type="entry name" value="Met_tRNA_FMT_C"/>
    <property type="match status" value="1"/>
</dbReference>
<proteinExistence type="inferred from homology"/>
<dbReference type="Gene3D" id="3.10.25.10">
    <property type="entry name" value="Formyl transferase, C-terminal domain"/>
    <property type="match status" value="1"/>
</dbReference>
<evidence type="ECO:0000256" key="8">
    <source>
        <dbReference type="HAMAP-Rule" id="MF_00182"/>
    </source>
</evidence>
<evidence type="ECO:0000256" key="5">
    <source>
        <dbReference type="ARBA" id="ARBA00022679"/>
    </source>
</evidence>
<feature type="domain" description="Formyl transferase N-terminal" evidence="9">
    <location>
        <begin position="1"/>
        <end position="180"/>
    </location>
</feature>
<keyword evidence="5 8" id="KW-0808">Transferase</keyword>
<dbReference type="InterPro" id="IPR044135">
    <property type="entry name" value="Met-tRNA-FMT_C"/>
</dbReference>
<name>A0A516H7J1_9PROT</name>
<evidence type="ECO:0000256" key="2">
    <source>
        <dbReference type="ARBA" id="ARBA00010699"/>
    </source>
</evidence>
<dbReference type="InterPro" id="IPR005794">
    <property type="entry name" value="Fmt"/>
</dbReference>
<dbReference type="NCBIfam" id="TIGR00460">
    <property type="entry name" value="fmt"/>
    <property type="match status" value="1"/>
</dbReference>
<dbReference type="PANTHER" id="PTHR11138">
    <property type="entry name" value="METHIONYL-TRNA FORMYLTRANSFERASE"/>
    <property type="match status" value="1"/>
</dbReference>
<comment type="function">
    <text evidence="1 8">Attaches a formyl group to the free amino group of methionyl-tRNA(fMet). The formyl group appears to play a dual role in the initiator identity of N-formylmethionyl-tRNA by promoting its recognition by IF2 and preventing the misappropriation of this tRNA by the elongation apparatus.</text>
</comment>
<dbReference type="Gene3D" id="3.40.50.170">
    <property type="entry name" value="Formyl transferase, N-terminal domain"/>
    <property type="match status" value="1"/>
</dbReference>
<evidence type="ECO:0000256" key="4">
    <source>
        <dbReference type="ARBA" id="ARBA00016014"/>
    </source>
</evidence>
<evidence type="ECO:0000259" key="9">
    <source>
        <dbReference type="Pfam" id="PF00551"/>
    </source>
</evidence>
<dbReference type="PANTHER" id="PTHR11138:SF5">
    <property type="entry name" value="METHIONYL-TRNA FORMYLTRANSFERASE, MITOCHONDRIAL"/>
    <property type="match status" value="1"/>
</dbReference>
<dbReference type="Pfam" id="PF00551">
    <property type="entry name" value="Formyl_trans_N"/>
    <property type="match status" value="1"/>
</dbReference>
<dbReference type="InterPro" id="IPR011034">
    <property type="entry name" value="Formyl_transferase-like_C_sf"/>
</dbReference>
<dbReference type="EMBL" id="CP041636">
    <property type="protein sequence ID" value="QDO99691.1"/>
    <property type="molecule type" value="Genomic_DNA"/>
</dbReference>
<feature type="domain" description="Formyl transferase C-terminal" evidence="10">
    <location>
        <begin position="204"/>
        <end position="295"/>
    </location>
</feature>
<evidence type="ECO:0000313" key="12">
    <source>
        <dbReference type="Proteomes" id="UP000317496"/>
    </source>
</evidence>
<organism evidence="11 12">
    <name type="scientific">Ferrovibrio terrae</name>
    <dbReference type="NCBI Taxonomy" id="2594003"/>
    <lineage>
        <taxon>Bacteria</taxon>
        <taxon>Pseudomonadati</taxon>
        <taxon>Pseudomonadota</taxon>
        <taxon>Alphaproteobacteria</taxon>
        <taxon>Rhodospirillales</taxon>
        <taxon>Rhodospirillaceae</taxon>
        <taxon>Ferrovibrio</taxon>
    </lineage>
</organism>
<feature type="binding site" evidence="8">
    <location>
        <begin position="109"/>
        <end position="112"/>
    </location>
    <ligand>
        <name>(6S)-5,6,7,8-tetrahydrofolate</name>
        <dbReference type="ChEBI" id="CHEBI:57453"/>
    </ligand>
</feature>
<dbReference type="InterPro" id="IPR036477">
    <property type="entry name" value="Formyl_transf_N_sf"/>
</dbReference>
<dbReference type="SUPFAM" id="SSF53328">
    <property type="entry name" value="Formyltransferase"/>
    <property type="match status" value="1"/>
</dbReference>
<dbReference type="EC" id="2.1.2.9" evidence="3 8"/>
<evidence type="ECO:0000256" key="7">
    <source>
        <dbReference type="ARBA" id="ARBA00048558"/>
    </source>
</evidence>
<dbReference type="InterPro" id="IPR037022">
    <property type="entry name" value="Formyl_trans_C_sf"/>
</dbReference>
<keyword evidence="12" id="KW-1185">Reference proteome</keyword>
<sequence length="304" mass="32034">MRLVFMGTPDFAVPVLDAFLKAGDEIAAVYSQPPRPAGRGQKLTPSPVQAFAEQHGLPVRHPVSLKSADAQAEFAALKADAAIVVAYGLLLPKPILDAPKHGCFNLHASLLPRWRGAAPIQRAIMAGDLETGVCAMQMDVGLDTGPVLLREIVAITPRMTVSELHDELVRVGAPLMVRAVHGYAKGQIQPQAQSAEGVTYAAKLLKDEGRIDWTKSAIEIDRAVRALNPGIGTHFEINGERIKLLAAEPVAGSGAAGTALDDTGKIACGDGALNLLKLQRPGKTPVAIGDFLRGLPLPKGTRVG</sequence>
<evidence type="ECO:0000313" key="11">
    <source>
        <dbReference type="EMBL" id="QDO99691.1"/>
    </source>
</evidence>
<dbReference type="CDD" id="cd08646">
    <property type="entry name" value="FMT_core_Met-tRNA-FMT_N"/>
    <property type="match status" value="1"/>
</dbReference>
<dbReference type="GO" id="GO:0004479">
    <property type="term" value="F:methionyl-tRNA formyltransferase activity"/>
    <property type="evidence" value="ECO:0007669"/>
    <property type="project" value="UniProtKB-UniRule"/>
</dbReference>
<dbReference type="HAMAP" id="MF_00182">
    <property type="entry name" value="Formyl_trans"/>
    <property type="match status" value="1"/>
</dbReference>
<reference evidence="11 12" key="1">
    <citation type="submission" date="2019-07" db="EMBL/GenBank/DDBJ databases">
        <title>Genome sequencing for Ferrovibrio sp. K5.</title>
        <authorList>
            <person name="Park S.-J."/>
        </authorList>
    </citation>
    <scope>NUCLEOTIDE SEQUENCE [LARGE SCALE GENOMIC DNA]</scope>
    <source>
        <strain evidence="11 12">K5</strain>
    </source>
</reference>
<protein>
    <recommendedName>
        <fullName evidence="4 8">Methionyl-tRNA formyltransferase</fullName>
        <ecNumber evidence="3 8">2.1.2.9</ecNumber>
    </recommendedName>
</protein>
<accession>A0A516H7J1</accession>